<dbReference type="RefSeq" id="WP_073580512.1">
    <property type="nucleotide sequence ID" value="NZ_CBCSEA010000003.1"/>
</dbReference>
<dbReference type="Proteomes" id="UP000184611">
    <property type="component" value="Unassembled WGS sequence"/>
</dbReference>
<keyword evidence="3" id="KW-1185">Reference proteome</keyword>
<proteinExistence type="predicted"/>
<evidence type="ECO:0000256" key="1">
    <source>
        <dbReference type="SAM" id="Phobius"/>
    </source>
</evidence>
<dbReference type="OrthoDB" id="1139505at2"/>
<evidence type="ECO:0008006" key="4">
    <source>
        <dbReference type="Google" id="ProtNLM"/>
    </source>
</evidence>
<accession>A0A1M7ZTA0</accession>
<organism evidence="2 3">
    <name type="scientific">Flavobacterium cucumis</name>
    <dbReference type="NCBI Taxonomy" id="416016"/>
    <lineage>
        <taxon>Bacteria</taxon>
        <taxon>Pseudomonadati</taxon>
        <taxon>Bacteroidota</taxon>
        <taxon>Flavobacteriia</taxon>
        <taxon>Flavobacteriales</taxon>
        <taxon>Flavobacteriaceae</taxon>
        <taxon>Flavobacterium</taxon>
    </lineage>
</organism>
<dbReference type="STRING" id="416016.SAMN05443547_0159"/>
<dbReference type="AlphaFoldDB" id="A0A1M7ZTA0"/>
<dbReference type="EMBL" id="FRYK01000001">
    <property type="protein sequence ID" value="SHO71847.1"/>
    <property type="molecule type" value="Genomic_DNA"/>
</dbReference>
<evidence type="ECO:0000313" key="2">
    <source>
        <dbReference type="EMBL" id="SHO71847.1"/>
    </source>
</evidence>
<name>A0A1M7ZTA0_9FLAO</name>
<keyword evidence="1" id="KW-0812">Transmembrane</keyword>
<reference evidence="3" key="1">
    <citation type="submission" date="2016-12" db="EMBL/GenBank/DDBJ databases">
        <authorList>
            <person name="Varghese N."/>
            <person name="Submissions S."/>
        </authorList>
    </citation>
    <scope>NUCLEOTIDE SEQUENCE [LARGE SCALE GENOMIC DNA]</scope>
    <source>
        <strain evidence="3">DSM 18830</strain>
    </source>
</reference>
<keyword evidence="1" id="KW-1133">Transmembrane helix</keyword>
<feature type="transmembrane region" description="Helical" evidence="1">
    <location>
        <begin position="70"/>
        <end position="89"/>
    </location>
</feature>
<keyword evidence="1" id="KW-0472">Membrane</keyword>
<evidence type="ECO:0000313" key="3">
    <source>
        <dbReference type="Proteomes" id="UP000184611"/>
    </source>
</evidence>
<sequence length="99" mass="12177">MFKFGRGSFKLPQNKRFNYTPRHYQGKEVENPFDFDSAIRRDRESVNYNDFRAHWSEARNNSRHRGNRQFNMRILIIVLVLLLIFMYIIDFDLSIFRRK</sequence>
<gene>
    <name evidence="2" type="ORF">SAMN05443547_0159</name>
</gene>
<protein>
    <recommendedName>
        <fullName evidence="4">Riboflavin synthase subunit beta</fullName>
    </recommendedName>
</protein>